<reference evidence="2 3" key="1">
    <citation type="submission" date="2017-08" db="EMBL/GenBank/DDBJ databases">
        <authorList>
            <person name="de Groot N.N."/>
        </authorList>
    </citation>
    <scope>NUCLEOTIDE SEQUENCE [LARGE SCALE GENOMIC DNA]</scope>
    <source>
        <strain evidence="2 3">JA575</strain>
    </source>
</reference>
<dbReference type="InterPro" id="IPR029063">
    <property type="entry name" value="SAM-dependent_MTases_sf"/>
</dbReference>
<evidence type="ECO:0000313" key="2">
    <source>
        <dbReference type="EMBL" id="SSW90005.1"/>
    </source>
</evidence>
<dbReference type="EMBL" id="QRDT01000005">
    <property type="protein sequence ID" value="RED37980.1"/>
    <property type="molecule type" value="Genomic_DNA"/>
</dbReference>
<sequence>MFNRILRRLASKVAPPATIAAATSGKLSFLDQYIRGGRIPWSPGYAKFKNQLMIDTIASADMMRRFAEQAPLPDGYGPHIDERCVEIPWSLANLKASDRPMIDAGSVLNEPWILAHDKLTKRELVIWSLIIDQFPMRRNLSFVHGDFRKPLLRSGTFDSIVCISTLEHVGMWPIPSPPFAENLAKPQPAKDLFGYRSALATFRDLLIPGGQLLLTLPYGYKEDQDWLQIFDSAGVDDVVQSFGGEVANRTIYSTSPNGWQVTTPEAAAGLRYYNFVKQPERDPDMPAAARAVVCLDLRKPH</sequence>
<dbReference type="EMBL" id="UFQQ01000005">
    <property type="protein sequence ID" value="SSW90005.1"/>
    <property type="molecule type" value="Genomic_DNA"/>
</dbReference>
<name>A0A336JK28_9BRAD</name>
<dbReference type="Proteomes" id="UP000252631">
    <property type="component" value="Unassembled WGS sequence"/>
</dbReference>
<dbReference type="AlphaFoldDB" id="A0A336JK28"/>
<proteinExistence type="predicted"/>
<evidence type="ECO:0008006" key="5">
    <source>
        <dbReference type="Google" id="ProtNLM"/>
    </source>
</evidence>
<evidence type="ECO:0000313" key="3">
    <source>
        <dbReference type="Proteomes" id="UP000252631"/>
    </source>
</evidence>
<evidence type="ECO:0000313" key="4">
    <source>
        <dbReference type="Proteomes" id="UP000256343"/>
    </source>
</evidence>
<dbReference type="Gene3D" id="3.40.50.150">
    <property type="entry name" value="Vaccinia Virus protein VP39"/>
    <property type="match status" value="1"/>
</dbReference>
<keyword evidence="4" id="KW-1185">Reference proteome</keyword>
<accession>A0A336JK28</accession>
<protein>
    <recommendedName>
        <fullName evidence="5">Methyltransferase family protein</fullName>
    </recommendedName>
</protein>
<dbReference type="RefSeq" id="WP_114357128.1">
    <property type="nucleotide sequence ID" value="NZ_QRDT01000005.1"/>
</dbReference>
<gene>
    <name evidence="1" type="ORF">BJ125_10559</name>
    <name evidence="2" type="ORF">SAMN05892882_10559</name>
</gene>
<dbReference type="Proteomes" id="UP000256343">
    <property type="component" value="Unassembled WGS sequence"/>
</dbReference>
<dbReference type="SUPFAM" id="SSF53335">
    <property type="entry name" value="S-adenosyl-L-methionine-dependent methyltransferases"/>
    <property type="match status" value="1"/>
</dbReference>
<reference evidence="1 4" key="2">
    <citation type="submission" date="2018-07" db="EMBL/GenBank/DDBJ databases">
        <title>Genomic Encyclopedia of Archaeal and Bacterial Type Strains, Phase II (KMG-II): from individual species to whole genera.</title>
        <authorList>
            <person name="Goeker M."/>
        </authorList>
    </citation>
    <scope>NUCLEOTIDE SEQUENCE [LARGE SCALE GENOMIC DNA]</scope>
    <source>
        <strain evidence="1 4">JA575</strain>
    </source>
</reference>
<evidence type="ECO:0000313" key="1">
    <source>
        <dbReference type="EMBL" id="RED37980.1"/>
    </source>
</evidence>
<organism evidence="2 3">
    <name type="scientific">Rhodopseudomonas pentothenatexigens</name>
    <dbReference type="NCBI Taxonomy" id="999699"/>
    <lineage>
        <taxon>Bacteria</taxon>
        <taxon>Pseudomonadati</taxon>
        <taxon>Pseudomonadota</taxon>
        <taxon>Alphaproteobacteria</taxon>
        <taxon>Hyphomicrobiales</taxon>
        <taxon>Nitrobacteraceae</taxon>
        <taxon>Rhodopseudomonas</taxon>
    </lineage>
</organism>
<dbReference type="OrthoDB" id="9810247at2"/>